<evidence type="ECO:0000313" key="6">
    <source>
        <dbReference type="Proteomes" id="UP000000268"/>
    </source>
</evidence>
<dbReference type="RefSeq" id="WP_012165109.1">
    <property type="nucleotide sequence ID" value="NC_009925.1"/>
</dbReference>
<evidence type="ECO:0000256" key="1">
    <source>
        <dbReference type="ARBA" id="ARBA00007261"/>
    </source>
</evidence>
<dbReference type="SUPFAM" id="SSF63411">
    <property type="entry name" value="LuxS/MPP-like metallohydrolase"/>
    <property type="match status" value="2"/>
</dbReference>
<dbReference type="PANTHER" id="PTHR11851:SF49">
    <property type="entry name" value="MITOCHONDRIAL-PROCESSING PEPTIDASE SUBUNIT ALPHA"/>
    <property type="match status" value="1"/>
</dbReference>
<feature type="domain" description="Peptidase M16 C-terminal" evidence="4">
    <location>
        <begin position="187"/>
        <end position="365"/>
    </location>
</feature>
<keyword evidence="6" id="KW-1185">Reference proteome</keyword>
<dbReference type="Pfam" id="PF00675">
    <property type="entry name" value="Peptidase_M16"/>
    <property type="match status" value="1"/>
</dbReference>
<dbReference type="EMBL" id="CP000828">
    <property type="protein sequence ID" value="ABW29830.1"/>
    <property type="molecule type" value="Genomic_DNA"/>
</dbReference>
<dbReference type="eggNOG" id="COG0612">
    <property type="taxonomic scope" value="Bacteria"/>
</dbReference>
<dbReference type="PANTHER" id="PTHR11851">
    <property type="entry name" value="METALLOPROTEASE"/>
    <property type="match status" value="1"/>
</dbReference>
<dbReference type="HOGENOM" id="CLU_009902_3_2_3"/>
<proteinExistence type="inferred from homology"/>
<evidence type="ECO:0000259" key="4">
    <source>
        <dbReference type="Pfam" id="PF05193"/>
    </source>
</evidence>
<dbReference type="GO" id="GO:0046872">
    <property type="term" value="F:metal ion binding"/>
    <property type="evidence" value="ECO:0007669"/>
    <property type="project" value="InterPro"/>
</dbReference>
<reference evidence="5 6" key="1">
    <citation type="journal article" date="2008" name="Proc. Natl. Acad. Sci. U.S.A.">
        <title>Niche adaptation and genome expansion in the chlorophyll d-producing cyanobacterium Acaryochloris marina.</title>
        <authorList>
            <person name="Swingley W.D."/>
            <person name="Chen M."/>
            <person name="Cheung P.C."/>
            <person name="Conrad A.L."/>
            <person name="Dejesa L.C."/>
            <person name="Hao J."/>
            <person name="Honchak B.M."/>
            <person name="Karbach L.E."/>
            <person name="Kurdoglu A."/>
            <person name="Lahiri S."/>
            <person name="Mastrian S.D."/>
            <person name="Miyashita H."/>
            <person name="Page L."/>
            <person name="Ramakrishna P."/>
            <person name="Satoh S."/>
            <person name="Sattley W.M."/>
            <person name="Shimada Y."/>
            <person name="Taylor H.L."/>
            <person name="Tomo T."/>
            <person name="Tsuchiya T."/>
            <person name="Wang Z.T."/>
            <person name="Raymond J."/>
            <person name="Mimuro M."/>
            <person name="Blankenship R.E."/>
            <person name="Touchman J.W."/>
        </authorList>
    </citation>
    <scope>NUCLEOTIDE SEQUENCE [LARGE SCALE GENOMIC DNA]</scope>
    <source>
        <strain evidence="6">MBIC 11017</strain>
    </source>
</reference>
<dbReference type="Proteomes" id="UP000000268">
    <property type="component" value="Chromosome"/>
</dbReference>
<dbReference type="GO" id="GO:0006508">
    <property type="term" value="P:proteolysis"/>
    <property type="evidence" value="ECO:0007669"/>
    <property type="project" value="InterPro"/>
</dbReference>
<dbReference type="Gene3D" id="3.30.830.10">
    <property type="entry name" value="Metalloenzyme, LuxS/M16 peptidase-like"/>
    <property type="match status" value="2"/>
</dbReference>
<dbReference type="InterPro" id="IPR011765">
    <property type="entry name" value="Pept_M16_N"/>
</dbReference>
<dbReference type="OrthoDB" id="9811314at2"/>
<dbReference type="STRING" id="329726.AM1_4859"/>
<evidence type="ECO:0000313" key="5">
    <source>
        <dbReference type="EMBL" id="ABW29830.1"/>
    </source>
</evidence>
<dbReference type="InterPro" id="IPR007863">
    <property type="entry name" value="Peptidase_M16_C"/>
</dbReference>
<dbReference type="InterPro" id="IPR011249">
    <property type="entry name" value="Metalloenz_LuxS/M16"/>
</dbReference>
<evidence type="ECO:0000259" key="3">
    <source>
        <dbReference type="Pfam" id="PF00675"/>
    </source>
</evidence>
<organism evidence="5 6">
    <name type="scientific">Acaryochloris marina (strain MBIC 11017)</name>
    <dbReference type="NCBI Taxonomy" id="329726"/>
    <lineage>
        <taxon>Bacteria</taxon>
        <taxon>Bacillati</taxon>
        <taxon>Cyanobacteriota</taxon>
        <taxon>Cyanophyceae</taxon>
        <taxon>Acaryochloridales</taxon>
        <taxon>Acaryochloridaceae</taxon>
        <taxon>Acaryochloris</taxon>
    </lineage>
</organism>
<dbReference type="GO" id="GO:0004222">
    <property type="term" value="F:metalloendopeptidase activity"/>
    <property type="evidence" value="ECO:0007669"/>
    <property type="project" value="InterPro"/>
</dbReference>
<dbReference type="Pfam" id="PF05193">
    <property type="entry name" value="Peptidase_M16_C"/>
    <property type="match status" value="1"/>
</dbReference>
<feature type="domain" description="Peptidase M16 N-terminal" evidence="3">
    <location>
        <begin position="34"/>
        <end position="178"/>
    </location>
</feature>
<dbReference type="InterPro" id="IPR001431">
    <property type="entry name" value="Pept_M16_Zn_BS"/>
</dbReference>
<dbReference type="InterPro" id="IPR050361">
    <property type="entry name" value="MPP/UQCRC_Complex"/>
</dbReference>
<evidence type="ECO:0000256" key="2">
    <source>
        <dbReference type="RuleBase" id="RU004447"/>
    </source>
</evidence>
<dbReference type="PROSITE" id="PS00143">
    <property type="entry name" value="INSULINASE"/>
    <property type="match status" value="1"/>
</dbReference>
<name>B0C3J6_ACAM1</name>
<comment type="similarity">
    <text evidence="1 2">Belongs to the peptidase M16 family.</text>
</comment>
<protein>
    <submittedName>
        <fullName evidence="5">Peptidase, M16 family</fullName>
    </submittedName>
</protein>
<gene>
    <name evidence="5" type="ordered locus">AM1_4859</name>
</gene>
<dbReference type="KEGG" id="amr:AM1_4859"/>
<accession>B0C3J6</accession>
<sequence length="435" mass="49153">MWFDPNPAKHWQPAQTLGAAHPVHQTRLENGLTVVHQYLPFTPVVTVDIWVNAGVTQEPNTIPGLAHVLEHMIFKGTETISPQEFDRLLERQGGMVNASTGYDYAHFYMVTLADQLGPCFAHLAELLIHAAVPETEFLQEQDIIRTEIDQAYDNPDWVVYQSVRQLIFPNHPYGRPVLGLAELPPFLSADHVRNFHHQLYQPENMTIVLVGDLTHEQAMDLVHRHCDWPPASGSRKPLSTPSPLTPLGQRCYHAMETPGIDQARLTMAWLGPGVTEKEQGYGFDLLSVLLTGGRTSRLVSDLLEQRGWIYDVHSEFFLQREGGCFTISVWLDPKYLEVAETVIREHMYQLGETSIPEAELHRCQQLVVNDFIFGTEMVNQLAGLYGYYSILGELGQASAYPQLIQALEPPTLQHLVHQYLSPSHYAITTLQPCSY</sequence>
<dbReference type="AlphaFoldDB" id="B0C3J6"/>